<comment type="caution">
    <text evidence="1">The sequence shown here is derived from an EMBL/GenBank/DDBJ whole genome shotgun (WGS) entry which is preliminary data.</text>
</comment>
<gene>
    <name evidence="1" type="ORF">QJS10_CPB11g00245</name>
</gene>
<reference evidence="1" key="2">
    <citation type="submission" date="2023-06" db="EMBL/GenBank/DDBJ databases">
        <authorList>
            <person name="Ma L."/>
            <person name="Liu K.-W."/>
            <person name="Li Z."/>
            <person name="Hsiao Y.-Y."/>
            <person name="Qi Y."/>
            <person name="Fu T."/>
            <person name="Tang G."/>
            <person name="Zhang D."/>
            <person name="Sun W.-H."/>
            <person name="Liu D.-K."/>
            <person name="Li Y."/>
            <person name="Chen G.-Z."/>
            <person name="Liu X.-D."/>
            <person name="Liao X.-Y."/>
            <person name="Jiang Y.-T."/>
            <person name="Yu X."/>
            <person name="Hao Y."/>
            <person name="Huang J."/>
            <person name="Zhao X.-W."/>
            <person name="Ke S."/>
            <person name="Chen Y.-Y."/>
            <person name="Wu W.-L."/>
            <person name="Hsu J.-L."/>
            <person name="Lin Y.-F."/>
            <person name="Huang M.-D."/>
            <person name="Li C.-Y."/>
            <person name="Huang L."/>
            <person name="Wang Z.-W."/>
            <person name="Zhao X."/>
            <person name="Zhong W.-Y."/>
            <person name="Peng D.-H."/>
            <person name="Ahmad S."/>
            <person name="Lan S."/>
            <person name="Zhang J.-S."/>
            <person name="Tsai W.-C."/>
            <person name="Van De Peer Y."/>
            <person name="Liu Z.-J."/>
        </authorList>
    </citation>
    <scope>NUCLEOTIDE SEQUENCE</scope>
    <source>
        <strain evidence="1">CP</strain>
        <tissue evidence="1">Leaves</tissue>
    </source>
</reference>
<evidence type="ECO:0000313" key="2">
    <source>
        <dbReference type="Proteomes" id="UP001180020"/>
    </source>
</evidence>
<organism evidence="1 2">
    <name type="scientific">Acorus calamus</name>
    <name type="common">Sweet flag</name>
    <dbReference type="NCBI Taxonomy" id="4465"/>
    <lineage>
        <taxon>Eukaryota</taxon>
        <taxon>Viridiplantae</taxon>
        <taxon>Streptophyta</taxon>
        <taxon>Embryophyta</taxon>
        <taxon>Tracheophyta</taxon>
        <taxon>Spermatophyta</taxon>
        <taxon>Magnoliopsida</taxon>
        <taxon>Liliopsida</taxon>
        <taxon>Acoraceae</taxon>
        <taxon>Acorus</taxon>
    </lineage>
</organism>
<evidence type="ECO:0000313" key="1">
    <source>
        <dbReference type="EMBL" id="KAK1303454.1"/>
    </source>
</evidence>
<sequence length="103" mass="11699">MEVLDRQIIRELGNGVFDEWAVKEARGVAGGILICWNSLHWKEVDRSVGRYSLSVLLENKVSGGRWCCSNVYGPHEDGERAALWEDLSVIRAHHAKPRMILLE</sequence>
<name>A0AAV9DQM1_ACOCL</name>
<proteinExistence type="predicted"/>
<dbReference type="Proteomes" id="UP001180020">
    <property type="component" value="Unassembled WGS sequence"/>
</dbReference>
<reference evidence="1" key="1">
    <citation type="journal article" date="2023" name="Nat. Commun.">
        <title>Diploid and tetraploid genomes of Acorus and the evolution of monocots.</title>
        <authorList>
            <person name="Ma L."/>
            <person name="Liu K.W."/>
            <person name="Li Z."/>
            <person name="Hsiao Y.Y."/>
            <person name="Qi Y."/>
            <person name="Fu T."/>
            <person name="Tang G.D."/>
            <person name="Zhang D."/>
            <person name="Sun W.H."/>
            <person name="Liu D.K."/>
            <person name="Li Y."/>
            <person name="Chen G.Z."/>
            <person name="Liu X.D."/>
            <person name="Liao X.Y."/>
            <person name="Jiang Y.T."/>
            <person name="Yu X."/>
            <person name="Hao Y."/>
            <person name="Huang J."/>
            <person name="Zhao X.W."/>
            <person name="Ke S."/>
            <person name="Chen Y.Y."/>
            <person name="Wu W.L."/>
            <person name="Hsu J.L."/>
            <person name="Lin Y.F."/>
            <person name="Huang M.D."/>
            <person name="Li C.Y."/>
            <person name="Huang L."/>
            <person name="Wang Z.W."/>
            <person name="Zhao X."/>
            <person name="Zhong W.Y."/>
            <person name="Peng D.H."/>
            <person name="Ahmad S."/>
            <person name="Lan S."/>
            <person name="Zhang J.S."/>
            <person name="Tsai W.C."/>
            <person name="Van de Peer Y."/>
            <person name="Liu Z.J."/>
        </authorList>
    </citation>
    <scope>NUCLEOTIDE SEQUENCE</scope>
    <source>
        <strain evidence="1">CP</strain>
    </source>
</reference>
<dbReference type="AlphaFoldDB" id="A0AAV9DQM1"/>
<accession>A0AAV9DQM1</accession>
<protein>
    <submittedName>
        <fullName evidence="1">Uncharacterized protein</fullName>
    </submittedName>
</protein>
<keyword evidence="2" id="KW-1185">Reference proteome</keyword>
<dbReference type="EMBL" id="JAUJYO010000011">
    <property type="protein sequence ID" value="KAK1303454.1"/>
    <property type="molecule type" value="Genomic_DNA"/>
</dbReference>